<dbReference type="SMART" id="SM00448">
    <property type="entry name" value="REC"/>
    <property type="match status" value="1"/>
</dbReference>
<proteinExistence type="predicted"/>
<sequence length="234" mass="25767">MKQASVLIVDDNAEFATLLKRHLEREHYHVHVCGDGAEAETAILGLGCDAVILDARLPHKDGFAICQAVRSRYDGVIMMLTGMDEDTDRILGLELGADEYLTKPVAPPVVVAHLRAHLRRAQSGDKAAASRLQPLHFGSLHIDPSARRATLDGVAMPLTSAEFDALWHLAANAGRPVSRDMLFELQRGIRHDGIDRSIDMLIVRLRKRLGGAELAAQRIKTVRGKGYLFNPDAW</sequence>
<dbReference type="Pfam" id="PF00072">
    <property type="entry name" value="Response_reg"/>
    <property type="match status" value="1"/>
</dbReference>
<dbReference type="GO" id="GO:0005829">
    <property type="term" value="C:cytosol"/>
    <property type="evidence" value="ECO:0007669"/>
    <property type="project" value="TreeGrafter"/>
</dbReference>
<dbReference type="InterPro" id="IPR001789">
    <property type="entry name" value="Sig_transdc_resp-reg_receiver"/>
</dbReference>
<reference evidence="6" key="2">
    <citation type="submission" date="2020-09" db="EMBL/GenBank/DDBJ databases">
        <authorList>
            <person name="Sun Q."/>
            <person name="Zhou Y."/>
        </authorList>
    </citation>
    <scope>NUCLEOTIDE SEQUENCE</scope>
    <source>
        <strain evidence="6">CGMCC 1.12726</strain>
    </source>
</reference>
<evidence type="ECO:0000313" key="6">
    <source>
        <dbReference type="EMBL" id="GGF93893.1"/>
    </source>
</evidence>
<protein>
    <submittedName>
        <fullName evidence="6">DNA-binding response regulator</fullName>
    </submittedName>
</protein>
<dbReference type="GO" id="GO:0000156">
    <property type="term" value="F:phosphorelay response regulator activity"/>
    <property type="evidence" value="ECO:0007669"/>
    <property type="project" value="TreeGrafter"/>
</dbReference>
<keyword evidence="1 3" id="KW-0238">DNA-binding</keyword>
<dbReference type="GO" id="GO:0006355">
    <property type="term" value="P:regulation of DNA-templated transcription"/>
    <property type="evidence" value="ECO:0007669"/>
    <property type="project" value="InterPro"/>
</dbReference>
<feature type="domain" description="OmpR/PhoB-type" evidence="5">
    <location>
        <begin position="132"/>
        <end position="231"/>
    </location>
</feature>
<keyword evidence="2" id="KW-0597">Phosphoprotein</keyword>
<evidence type="ECO:0000259" key="5">
    <source>
        <dbReference type="PROSITE" id="PS51755"/>
    </source>
</evidence>
<evidence type="ECO:0000256" key="1">
    <source>
        <dbReference type="ARBA" id="ARBA00023125"/>
    </source>
</evidence>
<dbReference type="Pfam" id="PF00486">
    <property type="entry name" value="Trans_reg_C"/>
    <property type="match status" value="1"/>
</dbReference>
<dbReference type="PANTHER" id="PTHR48111">
    <property type="entry name" value="REGULATOR OF RPOS"/>
    <property type="match status" value="1"/>
</dbReference>
<dbReference type="SMART" id="SM00862">
    <property type="entry name" value="Trans_reg_C"/>
    <property type="match status" value="1"/>
</dbReference>
<dbReference type="Gene3D" id="1.10.10.10">
    <property type="entry name" value="Winged helix-like DNA-binding domain superfamily/Winged helix DNA-binding domain"/>
    <property type="match status" value="1"/>
</dbReference>
<evidence type="ECO:0000259" key="4">
    <source>
        <dbReference type="PROSITE" id="PS50110"/>
    </source>
</evidence>
<dbReference type="CDD" id="cd00383">
    <property type="entry name" value="trans_reg_C"/>
    <property type="match status" value="1"/>
</dbReference>
<evidence type="ECO:0000256" key="2">
    <source>
        <dbReference type="PROSITE-ProRule" id="PRU00169"/>
    </source>
</evidence>
<gene>
    <name evidence="6" type="ORF">GCM10010960_14600</name>
</gene>
<dbReference type="PROSITE" id="PS50110">
    <property type="entry name" value="RESPONSE_REGULATORY"/>
    <property type="match status" value="1"/>
</dbReference>
<dbReference type="EMBL" id="BMFO01000003">
    <property type="protein sequence ID" value="GGF93893.1"/>
    <property type="molecule type" value="Genomic_DNA"/>
</dbReference>
<dbReference type="InterPro" id="IPR036388">
    <property type="entry name" value="WH-like_DNA-bd_sf"/>
</dbReference>
<dbReference type="GO" id="GO:0032993">
    <property type="term" value="C:protein-DNA complex"/>
    <property type="evidence" value="ECO:0007669"/>
    <property type="project" value="TreeGrafter"/>
</dbReference>
<accession>A0A917CMT0</accession>
<dbReference type="PROSITE" id="PS51755">
    <property type="entry name" value="OMPR_PHOB"/>
    <property type="match status" value="1"/>
</dbReference>
<dbReference type="Proteomes" id="UP000632858">
    <property type="component" value="Unassembled WGS sequence"/>
</dbReference>
<feature type="modified residue" description="4-aspartylphosphate" evidence="2">
    <location>
        <position position="54"/>
    </location>
</feature>
<feature type="domain" description="Response regulatory" evidence="4">
    <location>
        <begin position="5"/>
        <end position="118"/>
    </location>
</feature>
<dbReference type="InterPro" id="IPR001867">
    <property type="entry name" value="OmpR/PhoB-type_DNA-bd"/>
</dbReference>
<evidence type="ECO:0000256" key="3">
    <source>
        <dbReference type="PROSITE-ProRule" id="PRU01091"/>
    </source>
</evidence>
<dbReference type="Gene3D" id="3.40.50.2300">
    <property type="match status" value="1"/>
</dbReference>
<dbReference type="GO" id="GO:0000976">
    <property type="term" value="F:transcription cis-regulatory region binding"/>
    <property type="evidence" value="ECO:0007669"/>
    <property type="project" value="TreeGrafter"/>
</dbReference>
<dbReference type="Gene3D" id="6.10.250.690">
    <property type="match status" value="1"/>
</dbReference>
<dbReference type="SUPFAM" id="SSF46894">
    <property type="entry name" value="C-terminal effector domain of the bipartite response regulators"/>
    <property type="match status" value="1"/>
</dbReference>
<dbReference type="RefSeq" id="WP_229730216.1">
    <property type="nucleotide sequence ID" value="NZ_BMFO01000003.1"/>
</dbReference>
<dbReference type="PANTHER" id="PTHR48111:SF47">
    <property type="entry name" value="TRANSCRIPTIONAL REGULATORY PROTEIN RSTA"/>
    <property type="match status" value="1"/>
</dbReference>
<comment type="caution">
    <text evidence="6">The sequence shown here is derived from an EMBL/GenBank/DDBJ whole genome shotgun (WGS) entry which is preliminary data.</text>
</comment>
<dbReference type="InterPro" id="IPR039420">
    <property type="entry name" value="WalR-like"/>
</dbReference>
<keyword evidence="7" id="KW-1185">Reference proteome</keyword>
<dbReference type="SUPFAM" id="SSF52172">
    <property type="entry name" value="CheY-like"/>
    <property type="match status" value="1"/>
</dbReference>
<name>A0A917CMT0_9GAMM</name>
<organism evidence="6 7">
    <name type="scientific">Arenimonas maotaiensis</name>
    <dbReference type="NCBI Taxonomy" id="1446479"/>
    <lineage>
        <taxon>Bacteria</taxon>
        <taxon>Pseudomonadati</taxon>
        <taxon>Pseudomonadota</taxon>
        <taxon>Gammaproteobacteria</taxon>
        <taxon>Lysobacterales</taxon>
        <taxon>Lysobacteraceae</taxon>
        <taxon>Arenimonas</taxon>
    </lineage>
</organism>
<evidence type="ECO:0000313" key="7">
    <source>
        <dbReference type="Proteomes" id="UP000632858"/>
    </source>
</evidence>
<dbReference type="InterPro" id="IPR011006">
    <property type="entry name" value="CheY-like_superfamily"/>
</dbReference>
<feature type="DNA-binding region" description="OmpR/PhoB-type" evidence="3">
    <location>
        <begin position="132"/>
        <end position="231"/>
    </location>
</feature>
<reference evidence="6" key="1">
    <citation type="journal article" date="2014" name="Int. J. Syst. Evol. Microbiol.">
        <title>Complete genome sequence of Corynebacterium casei LMG S-19264T (=DSM 44701T), isolated from a smear-ripened cheese.</title>
        <authorList>
            <consortium name="US DOE Joint Genome Institute (JGI-PGF)"/>
            <person name="Walter F."/>
            <person name="Albersmeier A."/>
            <person name="Kalinowski J."/>
            <person name="Ruckert C."/>
        </authorList>
    </citation>
    <scope>NUCLEOTIDE SEQUENCE</scope>
    <source>
        <strain evidence="6">CGMCC 1.12726</strain>
    </source>
</reference>
<dbReference type="AlphaFoldDB" id="A0A917CMT0"/>
<dbReference type="InterPro" id="IPR016032">
    <property type="entry name" value="Sig_transdc_resp-reg_C-effctor"/>
</dbReference>